<evidence type="ECO:0000259" key="1">
    <source>
        <dbReference type="Pfam" id="PF14111"/>
    </source>
</evidence>
<dbReference type="PANTHER" id="PTHR31286">
    <property type="entry name" value="GLYCINE-RICH CELL WALL STRUCTURAL PROTEIN 1.8-LIKE"/>
    <property type="match status" value="1"/>
</dbReference>
<dbReference type="EMBL" id="JBBPBN010000012">
    <property type="protein sequence ID" value="KAK9028023.1"/>
    <property type="molecule type" value="Genomic_DNA"/>
</dbReference>
<gene>
    <name evidence="2" type="ORF">V6N11_067838</name>
</gene>
<protein>
    <recommendedName>
        <fullName evidence="1">DUF4283 domain-containing protein</fullName>
    </recommendedName>
</protein>
<dbReference type="Proteomes" id="UP001396334">
    <property type="component" value="Unassembled WGS sequence"/>
</dbReference>
<sequence length="231" mass="26424">MVVHSMESDDVLENDIEILEGDVSCDIVDGIISIDFFERVQTLAVKSLDQNIVAKLLRRSIGYATLKNKMYELWKLEQPFKLMDIKNNYFLVTFRCRSNFLRVFTEGLWMVFGPYLTFDTWTIDFSSAKPYSNKTHPRFMPHPCVNLGRALGNENGHEHTLVPPSQDPFGSCMLVEKRQRQSQKKVDVSTTCSTSPINSGPCFNSHLKIPKLNMMVFMVILPILRTPGLVL</sequence>
<dbReference type="Pfam" id="PF14111">
    <property type="entry name" value="DUF4283"/>
    <property type="match status" value="1"/>
</dbReference>
<keyword evidence="3" id="KW-1185">Reference proteome</keyword>
<organism evidence="2 3">
    <name type="scientific">Hibiscus sabdariffa</name>
    <name type="common">roselle</name>
    <dbReference type="NCBI Taxonomy" id="183260"/>
    <lineage>
        <taxon>Eukaryota</taxon>
        <taxon>Viridiplantae</taxon>
        <taxon>Streptophyta</taxon>
        <taxon>Embryophyta</taxon>
        <taxon>Tracheophyta</taxon>
        <taxon>Spermatophyta</taxon>
        <taxon>Magnoliopsida</taxon>
        <taxon>eudicotyledons</taxon>
        <taxon>Gunneridae</taxon>
        <taxon>Pentapetalae</taxon>
        <taxon>rosids</taxon>
        <taxon>malvids</taxon>
        <taxon>Malvales</taxon>
        <taxon>Malvaceae</taxon>
        <taxon>Malvoideae</taxon>
        <taxon>Hibiscus</taxon>
    </lineage>
</organism>
<dbReference type="PANTHER" id="PTHR31286:SF173">
    <property type="entry name" value="DUF4283 DOMAIN-CONTAINING PROTEIN"/>
    <property type="match status" value="1"/>
</dbReference>
<dbReference type="InterPro" id="IPR040256">
    <property type="entry name" value="At4g02000-like"/>
</dbReference>
<evidence type="ECO:0000313" key="2">
    <source>
        <dbReference type="EMBL" id="KAK9028023.1"/>
    </source>
</evidence>
<comment type="caution">
    <text evidence="2">The sequence shown here is derived from an EMBL/GenBank/DDBJ whole genome shotgun (WGS) entry which is preliminary data.</text>
</comment>
<name>A0ABR2SRY5_9ROSI</name>
<feature type="domain" description="DUF4283" evidence="1">
    <location>
        <begin position="48"/>
        <end position="127"/>
    </location>
</feature>
<proteinExistence type="predicted"/>
<reference evidence="2 3" key="1">
    <citation type="journal article" date="2024" name="G3 (Bethesda)">
        <title>Genome assembly of Hibiscus sabdariffa L. provides insights into metabolisms of medicinal natural products.</title>
        <authorList>
            <person name="Kim T."/>
        </authorList>
    </citation>
    <scope>NUCLEOTIDE SEQUENCE [LARGE SCALE GENOMIC DNA]</scope>
    <source>
        <strain evidence="2">TK-2024</strain>
        <tissue evidence="2">Old leaves</tissue>
    </source>
</reference>
<evidence type="ECO:0000313" key="3">
    <source>
        <dbReference type="Proteomes" id="UP001396334"/>
    </source>
</evidence>
<accession>A0ABR2SRY5</accession>
<dbReference type="InterPro" id="IPR025558">
    <property type="entry name" value="DUF4283"/>
</dbReference>